<reference evidence="1 2" key="1">
    <citation type="journal article" date="2009" name="Nature">
        <title>The Sorghum bicolor genome and the diversification of grasses.</title>
        <authorList>
            <person name="Paterson A.H."/>
            <person name="Bowers J.E."/>
            <person name="Bruggmann R."/>
            <person name="Dubchak I."/>
            <person name="Grimwood J."/>
            <person name="Gundlach H."/>
            <person name="Haberer G."/>
            <person name="Hellsten U."/>
            <person name="Mitros T."/>
            <person name="Poliakov A."/>
            <person name="Schmutz J."/>
            <person name="Spannagl M."/>
            <person name="Tang H."/>
            <person name="Wang X."/>
            <person name="Wicker T."/>
            <person name="Bharti A.K."/>
            <person name="Chapman J."/>
            <person name="Feltus F.A."/>
            <person name="Gowik U."/>
            <person name="Grigoriev I.V."/>
            <person name="Lyons E."/>
            <person name="Maher C.A."/>
            <person name="Martis M."/>
            <person name="Narechania A."/>
            <person name="Otillar R.P."/>
            <person name="Penning B.W."/>
            <person name="Salamov A.A."/>
            <person name="Wang Y."/>
            <person name="Zhang L."/>
            <person name="Carpita N.C."/>
            <person name="Freeling M."/>
            <person name="Gingle A.R."/>
            <person name="Hash C.T."/>
            <person name="Keller B."/>
            <person name="Klein P."/>
            <person name="Kresovich S."/>
            <person name="McCann M.C."/>
            <person name="Ming R."/>
            <person name="Peterson D.G."/>
            <person name="Mehboob-ur-Rahman"/>
            <person name="Ware D."/>
            <person name="Westhoff P."/>
            <person name="Mayer K.F."/>
            <person name="Messing J."/>
            <person name="Rokhsar D.S."/>
        </authorList>
    </citation>
    <scope>NUCLEOTIDE SEQUENCE [LARGE SCALE GENOMIC DNA]</scope>
    <source>
        <strain evidence="2">cv. BTx623</strain>
    </source>
</reference>
<dbReference type="AlphaFoldDB" id="A0A194YIW8"/>
<dbReference type="InParanoid" id="A0A194YIW8"/>
<sequence>MAGSAGENSLLPVFESESLHTPGLHATYPNLLALHACKLKQADPVFVGESSISRSYLRRISQTSRGLKIDLFL</sequence>
<organism evidence="1 2">
    <name type="scientific">Sorghum bicolor</name>
    <name type="common">Sorghum</name>
    <name type="synonym">Sorghum vulgare</name>
    <dbReference type="NCBI Taxonomy" id="4558"/>
    <lineage>
        <taxon>Eukaryota</taxon>
        <taxon>Viridiplantae</taxon>
        <taxon>Streptophyta</taxon>
        <taxon>Embryophyta</taxon>
        <taxon>Tracheophyta</taxon>
        <taxon>Spermatophyta</taxon>
        <taxon>Magnoliopsida</taxon>
        <taxon>Liliopsida</taxon>
        <taxon>Poales</taxon>
        <taxon>Poaceae</taxon>
        <taxon>PACMAD clade</taxon>
        <taxon>Panicoideae</taxon>
        <taxon>Andropogonodae</taxon>
        <taxon>Andropogoneae</taxon>
        <taxon>Sorghinae</taxon>
        <taxon>Sorghum</taxon>
    </lineage>
</organism>
<accession>A0A194YIW8</accession>
<dbReference type="EMBL" id="CM000769">
    <property type="protein sequence ID" value="KXG19920.1"/>
    <property type="molecule type" value="Genomic_DNA"/>
</dbReference>
<name>A0A194YIW8_SORBI</name>
<reference evidence="2" key="2">
    <citation type="journal article" date="2018" name="Plant J.">
        <title>The Sorghum bicolor reference genome: improved assembly, gene annotations, a transcriptome atlas, and signatures of genome organization.</title>
        <authorList>
            <person name="McCormick R.F."/>
            <person name="Truong S.K."/>
            <person name="Sreedasyam A."/>
            <person name="Jenkins J."/>
            <person name="Shu S."/>
            <person name="Sims D."/>
            <person name="Kennedy M."/>
            <person name="Amirebrahimi M."/>
            <person name="Weers B.D."/>
            <person name="McKinley B."/>
            <person name="Mattison A."/>
            <person name="Morishige D.T."/>
            <person name="Grimwood J."/>
            <person name="Schmutz J."/>
            <person name="Mullet J.E."/>
        </authorList>
    </citation>
    <scope>NUCLEOTIDE SEQUENCE [LARGE SCALE GENOMIC DNA]</scope>
    <source>
        <strain evidence="2">cv. BTx623</strain>
    </source>
</reference>
<proteinExistence type="predicted"/>
<protein>
    <submittedName>
        <fullName evidence="1">Uncharacterized protein</fullName>
    </submittedName>
</protein>
<evidence type="ECO:0000313" key="2">
    <source>
        <dbReference type="Proteomes" id="UP000000768"/>
    </source>
</evidence>
<keyword evidence="2" id="KW-1185">Reference proteome</keyword>
<evidence type="ECO:0000313" key="1">
    <source>
        <dbReference type="EMBL" id="KXG19920.1"/>
    </source>
</evidence>
<dbReference type="Gramene" id="KXG19920">
    <property type="protein sequence ID" value="KXG19920"/>
    <property type="gene ID" value="SORBI_3010G134300"/>
</dbReference>
<gene>
    <name evidence="1" type="ORF">SORBI_3010G134300</name>
</gene>
<dbReference type="Proteomes" id="UP000000768">
    <property type="component" value="Chromosome 10"/>
</dbReference>